<accession>A0A9J7AW83</accession>
<dbReference type="Proteomes" id="UP001060336">
    <property type="component" value="Chromosome"/>
</dbReference>
<evidence type="ECO:0000313" key="4">
    <source>
        <dbReference type="Proteomes" id="UP001060336"/>
    </source>
</evidence>
<feature type="transmembrane region" description="Helical" evidence="2">
    <location>
        <begin position="87"/>
        <end position="108"/>
    </location>
</feature>
<proteinExistence type="predicted"/>
<feature type="transmembrane region" description="Helical" evidence="2">
    <location>
        <begin position="144"/>
        <end position="166"/>
    </location>
</feature>
<evidence type="ECO:0000313" key="3">
    <source>
        <dbReference type="EMBL" id="UUX51058.1"/>
    </source>
</evidence>
<reference evidence="3" key="1">
    <citation type="submission" date="2022-08" db="EMBL/GenBank/DDBJ databases">
        <title>Nisaea acidiphila sp. nov., isolated from a marine algal debris and emended description of the genus Nisaea Urios et al. 2008.</title>
        <authorList>
            <person name="Kwon K."/>
        </authorList>
    </citation>
    <scope>NUCLEOTIDE SEQUENCE</scope>
    <source>
        <strain evidence="3">MEBiC11861</strain>
    </source>
</reference>
<keyword evidence="2" id="KW-0472">Membrane</keyword>
<feature type="transmembrane region" description="Helical" evidence="2">
    <location>
        <begin position="58"/>
        <end position="75"/>
    </location>
</feature>
<keyword evidence="2" id="KW-0812">Transmembrane</keyword>
<name>A0A9J7AW83_9PROT</name>
<evidence type="ECO:0000256" key="1">
    <source>
        <dbReference type="SAM" id="MobiDB-lite"/>
    </source>
</evidence>
<protein>
    <submittedName>
        <fullName evidence="3">Uncharacterized protein</fullName>
    </submittedName>
</protein>
<dbReference type="AlphaFoldDB" id="A0A9J7AW83"/>
<dbReference type="KEGG" id="naci:NUH88_05040"/>
<feature type="region of interest" description="Disordered" evidence="1">
    <location>
        <begin position="1"/>
        <end position="27"/>
    </location>
</feature>
<gene>
    <name evidence="3" type="ORF">NUH88_05040</name>
</gene>
<keyword evidence="4" id="KW-1185">Reference proteome</keyword>
<organism evidence="3 4">
    <name type="scientific">Nisaea acidiphila</name>
    <dbReference type="NCBI Taxonomy" id="1862145"/>
    <lineage>
        <taxon>Bacteria</taxon>
        <taxon>Pseudomonadati</taxon>
        <taxon>Pseudomonadota</taxon>
        <taxon>Alphaproteobacteria</taxon>
        <taxon>Rhodospirillales</taxon>
        <taxon>Thalassobaculaceae</taxon>
        <taxon>Nisaea</taxon>
    </lineage>
</organism>
<dbReference type="RefSeq" id="WP_257770334.1">
    <property type="nucleotide sequence ID" value="NZ_CP102480.1"/>
</dbReference>
<keyword evidence="2" id="KW-1133">Transmembrane helix</keyword>
<evidence type="ECO:0000256" key="2">
    <source>
        <dbReference type="SAM" id="Phobius"/>
    </source>
</evidence>
<sequence>MAKELNPIDTEEEDRADPLNPAEDTPSELAETTHAEFLAIYTDASANLRYAKTQQWRSVLYFSVGAALVTGYGEWTHWQDKELSRLLLFMVWVFSVASAALIVSLQWWQAAENAKITYVTSKWSSFSTAARKRKSKLMSDIQRYGILIAMILYLEFATIAVTRIFLLKL</sequence>
<dbReference type="EMBL" id="CP102480">
    <property type="protein sequence ID" value="UUX51058.1"/>
    <property type="molecule type" value="Genomic_DNA"/>
</dbReference>